<protein>
    <submittedName>
        <fullName evidence="1">Uncharacterized protein</fullName>
    </submittedName>
</protein>
<reference evidence="1" key="1">
    <citation type="submission" date="2022-10" db="EMBL/GenBank/DDBJ databases">
        <title>The WGS of Solirubrobacter phytolaccae KCTC 29190.</title>
        <authorList>
            <person name="Jiang Z."/>
        </authorList>
    </citation>
    <scope>NUCLEOTIDE SEQUENCE</scope>
    <source>
        <strain evidence="1">KCTC 29190</strain>
    </source>
</reference>
<accession>A0A9X3SE22</accession>
<dbReference type="AlphaFoldDB" id="A0A9X3SE22"/>
<comment type="caution">
    <text evidence="1">The sequence shown here is derived from an EMBL/GenBank/DDBJ whole genome shotgun (WGS) entry which is preliminary data.</text>
</comment>
<organism evidence="1 2">
    <name type="scientific">Solirubrobacter phytolaccae</name>
    <dbReference type="NCBI Taxonomy" id="1404360"/>
    <lineage>
        <taxon>Bacteria</taxon>
        <taxon>Bacillati</taxon>
        <taxon>Actinomycetota</taxon>
        <taxon>Thermoleophilia</taxon>
        <taxon>Solirubrobacterales</taxon>
        <taxon>Solirubrobacteraceae</taxon>
        <taxon>Solirubrobacter</taxon>
    </lineage>
</organism>
<proteinExistence type="predicted"/>
<sequence>MSWSDSSSPLSGEALLDAVTDAIVALHLREYGTFPATAETVLLGDDLLACTRGGVHADPGDPWIEFERTAASNGRGETVQTSPHHTYVDVVQRLSGRTVLAFVCNHAAGPDVWVDLFWLTT</sequence>
<keyword evidence="2" id="KW-1185">Reference proteome</keyword>
<gene>
    <name evidence="1" type="ORF">OJ997_29040</name>
</gene>
<dbReference type="EMBL" id="JAPDDP010000074">
    <property type="protein sequence ID" value="MDA0184385.1"/>
    <property type="molecule type" value="Genomic_DNA"/>
</dbReference>
<name>A0A9X3SE22_9ACTN</name>
<evidence type="ECO:0000313" key="2">
    <source>
        <dbReference type="Proteomes" id="UP001147653"/>
    </source>
</evidence>
<dbReference type="RefSeq" id="WP_270028836.1">
    <property type="nucleotide sequence ID" value="NZ_JAPDDP010000074.1"/>
</dbReference>
<dbReference type="Proteomes" id="UP001147653">
    <property type="component" value="Unassembled WGS sequence"/>
</dbReference>
<evidence type="ECO:0000313" key="1">
    <source>
        <dbReference type="EMBL" id="MDA0184385.1"/>
    </source>
</evidence>